<dbReference type="InterPro" id="IPR050857">
    <property type="entry name" value="D-2-hydroxyacid_DH"/>
</dbReference>
<dbReference type="eggNOG" id="COG1052">
    <property type="taxonomic scope" value="Bacteria"/>
</dbReference>
<gene>
    <name evidence="7" type="ORF">EH55_01540</name>
</gene>
<dbReference type="GO" id="GO:0051287">
    <property type="term" value="F:NAD binding"/>
    <property type="evidence" value="ECO:0007669"/>
    <property type="project" value="InterPro"/>
</dbReference>
<dbReference type="InterPro" id="IPR029753">
    <property type="entry name" value="D-isomer_DH_CS"/>
</dbReference>
<evidence type="ECO:0000256" key="4">
    <source>
        <dbReference type="RuleBase" id="RU003719"/>
    </source>
</evidence>
<evidence type="ECO:0000256" key="1">
    <source>
        <dbReference type="ARBA" id="ARBA00005854"/>
    </source>
</evidence>
<dbReference type="PROSITE" id="PS00671">
    <property type="entry name" value="D_2_HYDROXYACID_DH_3"/>
    <property type="match status" value="1"/>
</dbReference>
<feature type="domain" description="D-isomer specific 2-hydroxyacid dehydrogenase catalytic" evidence="5">
    <location>
        <begin position="9"/>
        <end position="311"/>
    </location>
</feature>
<dbReference type="EMBL" id="JMKI01000002">
    <property type="protein sequence ID" value="KEJ93485.1"/>
    <property type="molecule type" value="Genomic_DNA"/>
</dbReference>
<dbReference type="InterPro" id="IPR036291">
    <property type="entry name" value="NAD(P)-bd_dom_sf"/>
</dbReference>
<dbReference type="PANTHER" id="PTHR42789">
    <property type="entry name" value="D-ISOMER SPECIFIC 2-HYDROXYACID DEHYDROGENASE FAMILY PROTEIN (AFU_ORTHOLOGUE AFUA_6G10090)"/>
    <property type="match status" value="1"/>
</dbReference>
<dbReference type="CDD" id="cd12173">
    <property type="entry name" value="PGDH_4"/>
    <property type="match status" value="1"/>
</dbReference>
<evidence type="ECO:0000259" key="6">
    <source>
        <dbReference type="Pfam" id="PF02826"/>
    </source>
</evidence>
<dbReference type="SUPFAM" id="SSF51735">
    <property type="entry name" value="NAD(P)-binding Rossmann-fold domains"/>
    <property type="match status" value="1"/>
</dbReference>
<dbReference type="Pfam" id="PF02826">
    <property type="entry name" value="2-Hacid_dh_C"/>
    <property type="match status" value="1"/>
</dbReference>
<comment type="caution">
    <text evidence="7">The sequence shown here is derived from an EMBL/GenBank/DDBJ whole genome shotgun (WGS) entry which is preliminary data.</text>
</comment>
<name>A0A073IVA1_9BACT</name>
<evidence type="ECO:0000259" key="5">
    <source>
        <dbReference type="Pfam" id="PF00389"/>
    </source>
</evidence>
<protein>
    <recommendedName>
        <fullName evidence="9">3-phosphoglycerate dehydrogenase</fullName>
    </recommendedName>
</protein>
<dbReference type="SUPFAM" id="SSF52283">
    <property type="entry name" value="Formate/glycerate dehydrogenase catalytic domain-like"/>
    <property type="match status" value="1"/>
</dbReference>
<evidence type="ECO:0000256" key="3">
    <source>
        <dbReference type="ARBA" id="ARBA00023027"/>
    </source>
</evidence>
<dbReference type="InterPro" id="IPR006139">
    <property type="entry name" value="D-isomer_2_OHA_DH_cat_dom"/>
</dbReference>
<keyword evidence="3" id="KW-0520">NAD</keyword>
<dbReference type="STRING" id="2754.EH55_01540"/>
<feature type="domain" description="D-isomer specific 2-hydroxyacid dehydrogenase NAD-binding" evidence="6">
    <location>
        <begin position="111"/>
        <end position="289"/>
    </location>
</feature>
<dbReference type="AlphaFoldDB" id="A0A073IVA1"/>
<proteinExistence type="inferred from homology"/>
<dbReference type="GO" id="GO:0016616">
    <property type="term" value="F:oxidoreductase activity, acting on the CH-OH group of donors, NAD or NADP as acceptor"/>
    <property type="evidence" value="ECO:0007669"/>
    <property type="project" value="InterPro"/>
</dbReference>
<evidence type="ECO:0008006" key="9">
    <source>
        <dbReference type="Google" id="ProtNLM"/>
    </source>
</evidence>
<keyword evidence="2 4" id="KW-0560">Oxidoreductase</keyword>
<dbReference type="InterPro" id="IPR006140">
    <property type="entry name" value="D-isomer_DH_NAD-bd"/>
</dbReference>
<keyword evidence="8" id="KW-1185">Reference proteome</keyword>
<reference evidence="7 8" key="1">
    <citation type="submission" date="2014-04" db="EMBL/GenBank/DDBJ databases">
        <title>Draft Genome Sequence of Synergistes jonesii.</title>
        <authorList>
            <person name="Coil D.A."/>
            <person name="Eisen J.A."/>
            <person name="Holland-Moritz H.E."/>
        </authorList>
    </citation>
    <scope>NUCLEOTIDE SEQUENCE [LARGE SCALE GENOMIC DNA]</scope>
    <source>
        <strain evidence="7 8">78-1</strain>
    </source>
</reference>
<dbReference type="Pfam" id="PF00389">
    <property type="entry name" value="2-Hacid_dh"/>
    <property type="match status" value="1"/>
</dbReference>
<evidence type="ECO:0000256" key="2">
    <source>
        <dbReference type="ARBA" id="ARBA00023002"/>
    </source>
</evidence>
<dbReference type="FunFam" id="3.40.50.720:FF:000203">
    <property type="entry name" value="D-3-phosphoglycerate dehydrogenase (SerA)"/>
    <property type="match status" value="1"/>
</dbReference>
<comment type="similarity">
    <text evidence="1 4">Belongs to the D-isomer specific 2-hydroxyacid dehydrogenase family.</text>
</comment>
<evidence type="ECO:0000313" key="8">
    <source>
        <dbReference type="Proteomes" id="UP000027665"/>
    </source>
</evidence>
<organism evidence="7 8">
    <name type="scientific">Synergistes jonesii</name>
    <dbReference type="NCBI Taxonomy" id="2754"/>
    <lineage>
        <taxon>Bacteria</taxon>
        <taxon>Thermotogati</taxon>
        <taxon>Synergistota</taxon>
        <taxon>Synergistia</taxon>
        <taxon>Synergistales</taxon>
        <taxon>Synergistaceae</taxon>
        <taxon>Synergistes</taxon>
    </lineage>
</organism>
<dbReference type="PANTHER" id="PTHR42789:SF1">
    <property type="entry name" value="D-ISOMER SPECIFIC 2-HYDROXYACID DEHYDROGENASE FAMILY PROTEIN (AFU_ORTHOLOGUE AFUA_6G10090)"/>
    <property type="match status" value="1"/>
</dbReference>
<accession>A0A073IVA1</accession>
<dbReference type="Proteomes" id="UP000027665">
    <property type="component" value="Unassembled WGS sequence"/>
</dbReference>
<evidence type="ECO:0000313" key="7">
    <source>
        <dbReference type="EMBL" id="KEJ93485.1"/>
    </source>
</evidence>
<dbReference type="Gene3D" id="3.40.50.720">
    <property type="entry name" value="NAD(P)-binding Rossmann-like Domain"/>
    <property type="match status" value="2"/>
</dbReference>
<sequence length="312" mass="34082">MQMLRKKVLLIEPTIHRLGIELLQTKVDIVMAPDGKEDTLIRYLQDEGIEALIARVELITKRVIDSAAGLRVIGQHGAGLDNIDVKAAQVRGIRVVNAPGVNAISVAEHVIMLMLGVSKRIVSSDTAVRSGDWSFRNRMVPIEMNGKTLLLLGLGAIGRNVAQKARTAFNMKIYAYDPLISELEMRALGVEKVNNISKALPIADYVSIHVPLMESTKGMIGEKELRSMKESAYIINTSRGPLINEKALIDVLKENRIAGAGLDVFEQEPPSTSNGLFCLPNVIVTPHFAGDTEESKQRTTMTIVKAVLNALA</sequence>